<reference evidence="2" key="1">
    <citation type="journal article" date="2020" name="mSystems">
        <title>Genome- and Community-Level Interaction Insights into Carbon Utilization and Element Cycling Functions of Hydrothermarchaeota in Hydrothermal Sediment.</title>
        <authorList>
            <person name="Zhou Z."/>
            <person name="Liu Y."/>
            <person name="Xu W."/>
            <person name="Pan J."/>
            <person name="Luo Z.H."/>
            <person name="Li M."/>
        </authorList>
    </citation>
    <scope>NUCLEOTIDE SEQUENCE [LARGE SCALE GENOMIC DNA]</scope>
    <source>
        <strain evidence="2">SpSt-413</strain>
    </source>
</reference>
<organism evidence="2">
    <name type="scientific">Fundidesulfovibrio putealis</name>
    <dbReference type="NCBI Taxonomy" id="270496"/>
    <lineage>
        <taxon>Bacteria</taxon>
        <taxon>Pseudomonadati</taxon>
        <taxon>Thermodesulfobacteriota</taxon>
        <taxon>Desulfovibrionia</taxon>
        <taxon>Desulfovibrionales</taxon>
        <taxon>Desulfovibrionaceae</taxon>
        <taxon>Fundidesulfovibrio</taxon>
    </lineage>
</organism>
<evidence type="ECO:0000313" key="2">
    <source>
        <dbReference type="EMBL" id="HGG91432.1"/>
    </source>
</evidence>
<dbReference type="EMBL" id="DSRP01000042">
    <property type="protein sequence ID" value="HGG91432.1"/>
    <property type="molecule type" value="Genomic_DNA"/>
</dbReference>
<sequence length="73" mass="7770">MRTTMAKAFFLLLALLLGANALLTPAHPHFEAEAVFGFWPLFGLAGGLALCVAGGAMLAPLLRCADREDRDAR</sequence>
<accession>A0A7C4AAD2</accession>
<comment type="caution">
    <text evidence="2">The sequence shown here is derived from an EMBL/GenBank/DDBJ whole genome shotgun (WGS) entry which is preliminary data.</text>
</comment>
<proteinExistence type="predicted"/>
<keyword evidence="1" id="KW-1133">Transmembrane helix</keyword>
<protein>
    <recommendedName>
        <fullName evidence="3">DUF1049 domain-containing protein</fullName>
    </recommendedName>
</protein>
<dbReference type="AlphaFoldDB" id="A0A7C4AAD2"/>
<keyword evidence="1" id="KW-0472">Membrane</keyword>
<keyword evidence="1" id="KW-0812">Transmembrane</keyword>
<feature type="transmembrane region" description="Helical" evidence="1">
    <location>
        <begin position="37"/>
        <end position="62"/>
    </location>
</feature>
<name>A0A7C4AAD2_9BACT</name>
<evidence type="ECO:0000256" key="1">
    <source>
        <dbReference type="SAM" id="Phobius"/>
    </source>
</evidence>
<gene>
    <name evidence="2" type="ORF">ENR59_00580</name>
</gene>
<evidence type="ECO:0008006" key="3">
    <source>
        <dbReference type="Google" id="ProtNLM"/>
    </source>
</evidence>